<dbReference type="RefSeq" id="WP_211359724.1">
    <property type="nucleotide sequence ID" value="NZ_RJKE01000001.1"/>
</dbReference>
<comment type="caution">
    <text evidence="2">The sequence shown here is derived from an EMBL/GenBank/DDBJ whole genome shotgun (WGS) entry which is preliminary data.</text>
</comment>
<comment type="similarity">
    <text evidence="1">Belongs to the LOR family.</text>
</comment>
<dbReference type="InterPro" id="IPR007612">
    <property type="entry name" value="LOR"/>
</dbReference>
<reference evidence="2 3" key="1">
    <citation type="submission" date="2018-11" db="EMBL/GenBank/DDBJ databases">
        <title>Sequencing the genomes of 1000 actinobacteria strains.</title>
        <authorList>
            <person name="Klenk H.-P."/>
        </authorList>
    </citation>
    <scope>NUCLEOTIDE SEQUENCE [LARGE SCALE GENOMIC DNA]</scope>
    <source>
        <strain evidence="2 3">DSM 44254</strain>
    </source>
</reference>
<dbReference type="InterPro" id="IPR038595">
    <property type="entry name" value="LOR_sf"/>
</dbReference>
<dbReference type="Proteomes" id="UP000272400">
    <property type="component" value="Unassembled WGS sequence"/>
</dbReference>
<organism evidence="2 3">
    <name type="scientific">Actinocorallia herbida</name>
    <dbReference type="NCBI Taxonomy" id="58109"/>
    <lineage>
        <taxon>Bacteria</taxon>
        <taxon>Bacillati</taxon>
        <taxon>Actinomycetota</taxon>
        <taxon>Actinomycetes</taxon>
        <taxon>Streptosporangiales</taxon>
        <taxon>Thermomonosporaceae</taxon>
        <taxon>Actinocorallia</taxon>
    </lineage>
</organism>
<proteinExistence type="inferred from homology"/>
<protein>
    <submittedName>
        <fullName evidence="2">Uncharacterized protein YxjI</fullName>
    </submittedName>
</protein>
<evidence type="ECO:0000313" key="2">
    <source>
        <dbReference type="EMBL" id="ROO85453.1"/>
    </source>
</evidence>
<dbReference type="Pfam" id="PF04525">
    <property type="entry name" value="LOR"/>
    <property type="match status" value="1"/>
</dbReference>
<gene>
    <name evidence="2" type="ORF">EDD29_2997</name>
</gene>
<evidence type="ECO:0000256" key="1">
    <source>
        <dbReference type="ARBA" id="ARBA00005437"/>
    </source>
</evidence>
<dbReference type="Gene3D" id="2.40.160.200">
    <property type="entry name" value="LURP1-related"/>
    <property type="match status" value="1"/>
</dbReference>
<evidence type="ECO:0000313" key="3">
    <source>
        <dbReference type="Proteomes" id="UP000272400"/>
    </source>
</evidence>
<keyword evidence="3" id="KW-1185">Reference proteome</keyword>
<accession>A0A3N1CVY3</accession>
<sequence>MFRNKAKTAPTTTVQFQMQQRMLSFGDDFWIENGVGERVYRVNGKMLRLRRTFLLEDVHGAELLKIHEKALRLRQTFVIERAGETVATLHKALVGIRDRFRVDLGEAGELRVQGNILDHDYSLTRDGTGVAQIAKRWIRARDTYTVAIAEGEDFPVILAVVVCIDALTHGGR</sequence>
<dbReference type="SUPFAM" id="SSF54518">
    <property type="entry name" value="Tubby C-terminal domain-like"/>
    <property type="match status" value="1"/>
</dbReference>
<dbReference type="InterPro" id="IPR025659">
    <property type="entry name" value="Tubby-like_C"/>
</dbReference>
<dbReference type="AlphaFoldDB" id="A0A3N1CVY3"/>
<name>A0A3N1CVY3_9ACTN</name>
<dbReference type="EMBL" id="RJKE01000001">
    <property type="protein sequence ID" value="ROO85453.1"/>
    <property type="molecule type" value="Genomic_DNA"/>
</dbReference>